<dbReference type="EMBL" id="RIBY02001590">
    <property type="protein sequence ID" value="KAH9828401.1"/>
    <property type="molecule type" value="Genomic_DNA"/>
</dbReference>
<reference evidence="2 3" key="2">
    <citation type="journal article" date="2021" name="Curr. Genet.">
        <title>Genetic response to nitrogen starvation in the aggressive Eucalyptus foliar pathogen Teratosphaeria destructans.</title>
        <authorList>
            <person name="Havenga M."/>
            <person name="Wingfield B.D."/>
            <person name="Wingfield M.J."/>
            <person name="Dreyer L.L."/>
            <person name="Roets F."/>
            <person name="Aylward J."/>
        </authorList>
    </citation>
    <scope>NUCLEOTIDE SEQUENCE [LARGE SCALE GENOMIC DNA]</scope>
    <source>
        <strain evidence="2">CMW44962</strain>
    </source>
</reference>
<gene>
    <name evidence="2" type="ORF">Tdes44962_MAKER09333</name>
</gene>
<evidence type="ECO:0000313" key="2">
    <source>
        <dbReference type="EMBL" id="KAH9828401.1"/>
    </source>
</evidence>
<proteinExistence type="predicted"/>
<reference evidence="2 3" key="1">
    <citation type="journal article" date="2018" name="IMA Fungus">
        <title>IMA Genome-F 10: Nine draft genome sequences of Claviceps purpurea s.lat., including C. arundinis, C. humidiphila, and C. cf. spartinae, pseudomolecules for the pitch canker pathogen Fusarium circinatum, draft genome of Davidsoniella eucalypti, Grosmannia galeiformis, Quambalaria eucalypti, and Teratosphaeria destructans.</title>
        <authorList>
            <person name="Wingfield B.D."/>
            <person name="Liu M."/>
            <person name="Nguyen H.D."/>
            <person name="Lane F.A."/>
            <person name="Morgan S.W."/>
            <person name="De Vos L."/>
            <person name="Wilken P.M."/>
            <person name="Duong T.A."/>
            <person name="Aylward J."/>
            <person name="Coetzee M.P."/>
            <person name="Dadej K."/>
            <person name="De Beer Z.W."/>
            <person name="Findlay W."/>
            <person name="Havenga M."/>
            <person name="Kolarik M."/>
            <person name="Menzies J.G."/>
            <person name="Naidoo K."/>
            <person name="Pochopski O."/>
            <person name="Shoukouhi P."/>
            <person name="Santana Q.C."/>
            <person name="Seifert K.A."/>
            <person name="Soal N."/>
            <person name="Steenkamp E.T."/>
            <person name="Tatham C.T."/>
            <person name="van der Nest M.A."/>
            <person name="Wingfield M.J."/>
        </authorList>
    </citation>
    <scope>NUCLEOTIDE SEQUENCE [LARGE SCALE GENOMIC DNA]</scope>
    <source>
        <strain evidence="2">CMW44962</strain>
    </source>
</reference>
<comment type="caution">
    <text evidence="2">The sequence shown here is derived from an EMBL/GenBank/DDBJ whole genome shotgun (WGS) entry which is preliminary data.</text>
</comment>
<feature type="compositionally biased region" description="Basic and acidic residues" evidence="1">
    <location>
        <begin position="83"/>
        <end position="95"/>
    </location>
</feature>
<dbReference type="Proteomes" id="UP001138500">
    <property type="component" value="Unassembled WGS sequence"/>
</dbReference>
<dbReference type="AlphaFoldDB" id="A0A9W7STM8"/>
<evidence type="ECO:0000256" key="1">
    <source>
        <dbReference type="SAM" id="MobiDB-lite"/>
    </source>
</evidence>
<sequence length="156" mass="16259">MGHLFSQGVQLHTHVPTEGLFRIDLAIHSRRSPPRTDRGQHTHPLSRQLGRVETPTLHLQEPPISIDLGGPVIDVLVADAGEQHAEHEAAGDGEVHAAQGRPPEGAEAGDGEVFEELGDGGDGLFGAEAEAGAEGVRGRGAAEEGFVEGEFGGVVC</sequence>
<keyword evidence="3" id="KW-1185">Reference proteome</keyword>
<protein>
    <submittedName>
        <fullName evidence="2">Uncharacterized protein</fullName>
    </submittedName>
</protein>
<name>A0A9W7STM8_9PEZI</name>
<feature type="compositionally biased region" description="Acidic residues" evidence="1">
    <location>
        <begin position="107"/>
        <end position="119"/>
    </location>
</feature>
<organism evidence="2 3">
    <name type="scientific">Teratosphaeria destructans</name>
    <dbReference type="NCBI Taxonomy" id="418781"/>
    <lineage>
        <taxon>Eukaryota</taxon>
        <taxon>Fungi</taxon>
        <taxon>Dikarya</taxon>
        <taxon>Ascomycota</taxon>
        <taxon>Pezizomycotina</taxon>
        <taxon>Dothideomycetes</taxon>
        <taxon>Dothideomycetidae</taxon>
        <taxon>Mycosphaerellales</taxon>
        <taxon>Teratosphaeriaceae</taxon>
        <taxon>Teratosphaeria</taxon>
    </lineage>
</organism>
<accession>A0A9W7STM8</accession>
<evidence type="ECO:0000313" key="3">
    <source>
        <dbReference type="Proteomes" id="UP001138500"/>
    </source>
</evidence>
<feature type="region of interest" description="Disordered" evidence="1">
    <location>
        <begin position="83"/>
        <end position="127"/>
    </location>
</feature>